<dbReference type="Gene3D" id="3.20.20.450">
    <property type="entry name" value="EAL domain"/>
    <property type="match status" value="1"/>
</dbReference>
<dbReference type="PANTHER" id="PTHR33121">
    <property type="entry name" value="CYCLIC DI-GMP PHOSPHODIESTERASE PDEF"/>
    <property type="match status" value="1"/>
</dbReference>
<dbReference type="SMART" id="SM00304">
    <property type="entry name" value="HAMP"/>
    <property type="match status" value="1"/>
</dbReference>
<dbReference type="EMBL" id="SLZY01000007">
    <property type="protein sequence ID" value="TCS71916.1"/>
    <property type="molecule type" value="Genomic_DNA"/>
</dbReference>
<sequence>MRTVSLFHSLRVRLVAMTLLVQSLLLGFLVYSHIQDVELHLREQANLRLREVSALLNVALAGPLVQSDYAVAKDILDDTRRNSGLDYLLLLDGRGQRFAESGFSWGRRLPQLDSDIGQDGGDGIYDTAMPVTLAGQRLGILRFGVSTRFLHDAKDEAMVQSLAIAGLLILLSLLLLTAVMVWLTRQLHGLTGAAEAVAQGRFDVSLPVAGQDEVGRLVFAFNCMAKALNEREAELRESQNHLLFLAERDSLTGLYNRHYFRRELQRRLDIAARDRREGALLLFDLDEFKLINDSFGHQVGDLVLVKVASEIGQLVRRNETFCRLGGDEFVLITHSTTEAEVTALASRIVTALGNMRFEAGGQLLRLSCSLGVALFPTHASDPETLLAYADAAMYQAKQMGKNNWRMYRPERGSIEANLAVLTWRERISVALEAGLFSLLFQGIYAMPERRLVHLEALLRMRDERAGQLVLPNFFIPVAERSGQIVEIDRWVIRECIRQLQRNPAMPPIAINVSGRTFDDPDTPRYIAEQLKAHDVEPRRLMVELTETAALSDLIDAERFIRELRELGCRICLDDFGAGFASFAYLKHIVVDTIKIDGMFIRDLAHDEQSQVFVRAMLEMARGLGVSSVAECVEDEATLQVLQEFGVDMVQGYHLDRPQADHTALG</sequence>
<feature type="transmembrane region" description="Helical" evidence="1">
    <location>
        <begin position="12"/>
        <end position="34"/>
    </location>
</feature>
<dbReference type="SUPFAM" id="SSF55073">
    <property type="entry name" value="Nucleotide cyclase"/>
    <property type="match status" value="1"/>
</dbReference>
<dbReference type="InterPro" id="IPR001633">
    <property type="entry name" value="EAL_dom"/>
</dbReference>
<dbReference type="PANTHER" id="PTHR33121:SF23">
    <property type="entry name" value="CYCLIC DI-GMP PHOSPHODIESTERASE PDEB"/>
    <property type="match status" value="1"/>
</dbReference>
<protein>
    <submittedName>
        <fullName evidence="5">Diguanylate cyclase (GGDEF)-like protein</fullName>
    </submittedName>
</protein>
<dbReference type="PROSITE" id="PS50883">
    <property type="entry name" value="EAL"/>
    <property type="match status" value="1"/>
</dbReference>
<dbReference type="OrthoDB" id="9813903at2"/>
<dbReference type="InterPro" id="IPR000160">
    <property type="entry name" value="GGDEF_dom"/>
</dbReference>
<dbReference type="SUPFAM" id="SSF158472">
    <property type="entry name" value="HAMP domain-like"/>
    <property type="match status" value="1"/>
</dbReference>
<dbReference type="InterPro" id="IPR050706">
    <property type="entry name" value="Cyclic-di-GMP_PDE-like"/>
</dbReference>
<dbReference type="InterPro" id="IPR035919">
    <property type="entry name" value="EAL_sf"/>
</dbReference>
<dbReference type="RefSeq" id="WP_126463698.1">
    <property type="nucleotide sequence ID" value="NZ_AP018721.1"/>
</dbReference>
<dbReference type="InterPro" id="IPR043128">
    <property type="entry name" value="Rev_trsase/Diguanyl_cyclase"/>
</dbReference>
<feature type="domain" description="HAMP" evidence="3">
    <location>
        <begin position="181"/>
        <end position="233"/>
    </location>
</feature>
<dbReference type="Gene3D" id="3.30.70.270">
    <property type="match status" value="1"/>
</dbReference>
<proteinExistence type="predicted"/>
<evidence type="ECO:0000256" key="1">
    <source>
        <dbReference type="SAM" id="Phobius"/>
    </source>
</evidence>
<dbReference type="Pfam" id="PF00990">
    <property type="entry name" value="GGDEF"/>
    <property type="match status" value="1"/>
</dbReference>
<dbReference type="PROSITE" id="PS50887">
    <property type="entry name" value="GGDEF"/>
    <property type="match status" value="1"/>
</dbReference>
<keyword evidence="1" id="KW-1133">Transmembrane helix</keyword>
<dbReference type="SUPFAM" id="SSF141868">
    <property type="entry name" value="EAL domain-like"/>
    <property type="match status" value="1"/>
</dbReference>
<dbReference type="Pfam" id="PF00563">
    <property type="entry name" value="EAL"/>
    <property type="match status" value="1"/>
</dbReference>
<keyword evidence="1" id="KW-0472">Membrane</keyword>
<dbReference type="InterPro" id="IPR029787">
    <property type="entry name" value="Nucleotide_cyclase"/>
</dbReference>
<dbReference type="Pfam" id="PF00672">
    <property type="entry name" value="HAMP"/>
    <property type="match status" value="1"/>
</dbReference>
<dbReference type="GO" id="GO:0016020">
    <property type="term" value="C:membrane"/>
    <property type="evidence" value="ECO:0007669"/>
    <property type="project" value="InterPro"/>
</dbReference>
<dbReference type="CDD" id="cd01948">
    <property type="entry name" value="EAL"/>
    <property type="match status" value="1"/>
</dbReference>
<evidence type="ECO:0000313" key="6">
    <source>
        <dbReference type="Proteomes" id="UP000295135"/>
    </source>
</evidence>
<gene>
    <name evidence="5" type="ORF">EDC61_10754</name>
</gene>
<reference evidence="5 6" key="1">
    <citation type="submission" date="2019-03" db="EMBL/GenBank/DDBJ databases">
        <title>Genomic Encyclopedia of Type Strains, Phase IV (KMG-IV): sequencing the most valuable type-strain genomes for metagenomic binning, comparative biology and taxonomic classification.</title>
        <authorList>
            <person name="Goeker M."/>
        </authorList>
    </citation>
    <scope>NUCLEOTIDE SEQUENCE [LARGE SCALE GENOMIC DNA]</scope>
    <source>
        <strain evidence="5 6">DSM 103923</strain>
    </source>
</reference>
<dbReference type="CDD" id="cd01949">
    <property type="entry name" value="GGDEF"/>
    <property type="match status" value="1"/>
</dbReference>
<keyword evidence="1" id="KW-0812">Transmembrane</keyword>
<dbReference type="AlphaFoldDB" id="A0A4R3JX74"/>
<dbReference type="FunFam" id="3.30.70.270:FF:000001">
    <property type="entry name" value="Diguanylate cyclase domain protein"/>
    <property type="match status" value="1"/>
</dbReference>
<organism evidence="5 6">
    <name type="scientific">Sulfuritortus calidifontis</name>
    <dbReference type="NCBI Taxonomy" id="1914471"/>
    <lineage>
        <taxon>Bacteria</taxon>
        <taxon>Pseudomonadati</taxon>
        <taxon>Pseudomonadota</taxon>
        <taxon>Betaproteobacteria</taxon>
        <taxon>Nitrosomonadales</taxon>
        <taxon>Thiobacillaceae</taxon>
        <taxon>Sulfuritortus</taxon>
    </lineage>
</organism>
<keyword evidence="6" id="KW-1185">Reference proteome</keyword>
<dbReference type="SMART" id="SM00267">
    <property type="entry name" value="GGDEF"/>
    <property type="match status" value="1"/>
</dbReference>
<dbReference type="Proteomes" id="UP000295135">
    <property type="component" value="Unassembled WGS sequence"/>
</dbReference>
<dbReference type="Gene3D" id="6.10.340.10">
    <property type="match status" value="1"/>
</dbReference>
<dbReference type="GO" id="GO:0071111">
    <property type="term" value="F:cyclic-guanylate-specific phosphodiesterase activity"/>
    <property type="evidence" value="ECO:0007669"/>
    <property type="project" value="InterPro"/>
</dbReference>
<accession>A0A4R3JX74</accession>
<evidence type="ECO:0000313" key="5">
    <source>
        <dbReference type="EMBL" id="TCS71916.1"/>
    </source>
</evidence>
<feature type="domain" description="GGDEF" evidence="4">
    <location>
        <begin position="276"/>
        <end position="409"/>
    </location>
</feature>
<feature type="domain" description="EAL" evidence="2">
    <location>
        <begin position="420"/>
        <end position="665"/>
    </location>
</feature>
<dbReference type="PROSITE" id="PS50885">
    <property type="entry name" value="HAMP"/>
    <property type="match status" value="1"/>
</dbReference>
<dbReference type="CDD" id="cd06225">
    <property type="entry name" value="HAMP"/>
    <property type="match status" value="1"/>
</dbReference>
<feature type="transmembrane region" description="Helical" evidence="1">
    <location>
        <begin position="162"/>
        <end position="183"/>
    </location>
</feature>
<evidence type="ECO:0000259" key="2">
    <source>
        <dbReference type="PROSITE" id="PS50883"/>
    </source>
</evidence>
<evidence type="ECO:0000259" key="3">
    <source>
        <dbReference type="PROSITE" id="PS50885"/>
    </source>
</evidence>
<dbReference type="NCBIfam" id="TIGR00254">
    <property type="entry name" value="GGDEF"/>
    <property type="match status" value="1"/>
</dbReference>
<dbReference type="InterPro" id="IPR003660">
    <property type="entry name" value="HAMP_dom"/>
</dbReference>
<evidence type="ECO:0000259" key="4">
    <source>
        <dbReference type="PROSITE" id="PS50887"/>
    </source>
</evidence>
<dbReference type="GO" id="GO:0007165">
    <property type="term" value="P:signal transduction"/>
    <property type="evidence" value="ECO:0007669"/>
    <property type="project" value="InterPro"/>
</dbReference>
<dbReference type="SMART" id="SM00052">
    <property type="entry name" value="EAL"/>
    <property type="match status" value="1"/>
</dbReference>
<comment type="caution">
    <text evidence="5">The sequence shown here is derived from an EMBL/GenBank/DDBJ whole genome shotgun (WGS) entry which is preliminary data.</text>
</comment>
<name>A0A4R3JX74_9PROT</name>